<keyword evidence="2" id="KW-1185">Reference proteome</keyword>
<gene>
    <name evidence="1" type="ORF">FHE74_03920</name>
</gene>
<comment type="caution">
    <text evidence="1">The sequence shown here is derived from an EMBL/GenBank/DDBJ whole genome shotgun (WGS) entry which is preliminary data.</text>
</comment>
<evidence type="ECO:0000313" key="1">
    <source>
        <dbReference type="EMBL" id="TNL98775.1"/>
    </source>
</evidence>
<dbReference type="EMBL" id="VDHJ01000004">
    <property type="protein sequence ID" value="TNL98775.1"/>
    <property type="molecule type" value="Genomic_DNA"/>
</dbReference>
<dbReference type="Proteomes" id="UP000312032">
    <property type="component" value="Unassembled WGS sequence"/>
</dbReference>
<dbReference type="RefSeq" id="WP_139465203.1">
    <property type="nucleotide sequence ID" value="NZ_VDHJ01000004.1"/>
</dbReference>
<organism evidence="1 2">
    <name type="scientific">Corynebacterium tapiri</name>
    <dbReference type="NCBI Taxonomy" id="1448266"/>
    <lineage>
        <taxon>Bacteria</taxon>
        <taxon>Bacillati</taxon>
        <taxon>Actinomycetota</taxon>
        <taxon>Actinomycetes</taxon>
        <taxon>Mycobacteriales</taxon>
        <taxon>Corynebacteriaceae</taxon>
        <taxon>Corynebacterium</taxon>
    </lineage>
</organism>
<accession>A0A5C4U4Q8</accession>
<evidence type="ECO:0000313" key="2">
    <source>
        <dbReference type="Proteomes" id="UP000312032"/>
    </source>
</evidence>
<protein>
    <recommendedName>
        <fullName evidence="3">DUF3168 domain-containing protein</fullName>
    </recommendedName>
</protein>
<dbReference type="AlphaFoldDB" id="A0A5C4U4Q8"/>
<sequence>MVLAVERLLEELKARFDVPVFTKVPRYEAPGLFIRVDAGEPRASTVVSEDTLMAVQVYGGDLDETITLIGRLRQYLMDECYRVNPHIVWWREEAGPHEFPDPDTDTHTRYQLTGVLTTTLDLPA</sequence>
<reference evidence="1 2" key="1">
    <citation type="submission" date="2019-06" db="EMBL/GenBank/DDBJ databases">
        <authorList>
            <person name="Li J."/>
        </authorList>
    </citation>
    <scope>NUCLEOTIDE SEQUENCE [LARGE SCALE GENOMIC DNA]</scope>
    <source>
        <strain evidence="1 2">LMG 28165</strain>
    </source>
</reference>
<evidence type="ECO:0008006" key="3">
    <source>
        <dbReference type="Google" id="ProtNLM"/>
    </source>
</evidence>
<dbReference type="OrthoDB" id="4413080at2"/>
<proteinExistence type="predicted"/>
<name>A0A5C4U4Q8_9CORY</name>